<dbReference type="EMBL" id="SNWQ01000012">
    <property type="protein sequence ID" value="TDO45767.1"/>
    <property type="molecule type" value="Genomic_DNA"/>
</dbReference>
<organism evidence="2 3">
    <name type="scientific">Kribbella caucasensis</name>
    <dbReference type="NCBI Taxonomy" id="2512215"/>
    <lineage>
        <taxon>Bacteria</taxon>
        <taxon>Bacillati</taxon>
        <taxon>Actinomycetota</taxon>
        <taxon>Actinomycetes</taxon>
        <taxon>Propionibacteriales</taxon>
        <taxon>Kribbellaceae</taxon>
        <taxon>Kribbella</taxon>
    </lineage>
</organism>
<feature type="transmembrane region" description="Helical" evidence="1">
    <location>
        <begin position="52"/>
        <end position="72"/>
    </location>
</feature>
<comment type="caution">
    <text evidence="2">The sequence shown here is derived from an EMBL/GenBank/DDBJ whole genome shotgun (WGS) entry which is preliminary data.</text>
</comment>
<gene>
    <name evidence="2" type="ORF">EV643_11291</name>
</gene>
<feature type="transmembrane region" description="Helical" evidence="1">
    <location>
        <begin position="122"/>
        <end position="141"/>
    </location>
</feature>
<feature type="transmembrane region" description="Helical" evidence="1">
    <location>
        <begin position="246"/>
        <end position="265"/>
    </location>
</feature>
<name>A0A4R6K9B6_9ACTN</name>
<keyword evidence="1" id="KW-0472">Membrane</keyword>
<dbReference type="AlphaFoldDB" id="A0A4R6K9B6"/>
<protein>
    <submittedName>
        <fullName evidence="2">Uncharacterized protein</fullName>
    </submittedName>
</protein>
<feature type="transmembrane region" description="Helical" evidence="1">
    <location>
        <begin position="12"/>
        <end position="32"/>
    </location>
</feature>
<evidence type="ECO:0000256" key="1">
    <source>
        <dbReference type="SAM" id="Phobius"/>
    </source>
</evidence>
<dbReference type="Proteomes" id="UP000295388">
    <property type="component" value="Unassembled WGS sequence"/>
</dbReference>
<feature type="transmembrane region" description="Helical" evidence="1">
    <location>
        <begin position="183"/>
        <end position="201"/>
    </location>
</feature>
<reference evidence="2 3" key="1">
    <citation type="submission" date="2019-03" db="EMBL/GenBank/DDBJ databases">
        <title>Genomic Encyclopedia of Type Strains, Phase III (KMG-III): the genomes of soil and plant-associated and newly described type strains.</title>
        <authorList>
            <person name="Whitman W."/>
        </authorList>
    </citation>
    <scope>NUCLEOTIDE SEQUENCE [LARGE SCALE GENOMIC DNA]</scope>
    <source>
        <strain evidence="2 3">VKM Ac-2527</strain>
    </source>
</reference>
<evidence type="ECO:0000313" key="2">
    <source>
        <dbReference type="EMBL" id="TDO45767.1"/>
    </source>
</evidence>
<keyword evidence="3" id="KW-1185">Reference proteome</keyword>
<sequence>MELPSGPEIRTYRYVRLAMIAVLLMLAVSVVIERVKTDPGCWQGSISAYYYTPVHAVFVGALLAVAVCMVVLKGNTNLEDVLLNLGGMFAPVVALVPTPNAGSCWSERVMLTDATPSIVNNMWGLFAAGGLGIVITIWLWRKAEPGDWDQRQTIALVVSIGIFVVGLIWFIGLRSNFEANAHYWTAVLLFVMIIWIVFQNARQSRNSPEAERRLGPWPPRLYFVIAGLMAVCVILGLVGWRADWRNVVLLVEAALILLFLAFWAIQTVELWDRGLRADPSEPEAKHLKVPTP</sequence>
<feature type="transmembrane region" description="Helical" evidence="1">
    <location>
        <begin position="81"/>
        <end position="102"/>
    </location>
</feature>
<dbReference type="OrthoDB" id="9803163at2"/>
<evidence type="ECO:0000313" key="3">
    <source>
        <dbReference type="Proteomes" id="UP000295388"/>
    </source>
</evidence>
<feature type="transmembrane region" description="Helical" evidence="1">
    <location>
        <begin position="153"/>
        <end position="171"/>
    </location>
</feature>
<accession>A0A4R6K9B6</accession>
<keyword evidence="1" id="KW-1133">Transmembrane helix</keyword>
<proteinExistence type="predicted"/>
<keyword evidence="1" id="KW-0812">Transmembrane</keyword>
<feature type="transmembrane region" description="Helical" evidence="1">
    <location>
        <begin position="221"/>
        <end position="240"/>
    </location>
</feature>
<dbReference type="RefSeq" id="WP_133802399.1">
    <property type="nucleotide sequence ID" value="NZ_SNWQ01000012.1"/>
</dbReference>